<keyword evidence="2" id="KW-1185">Reference proteome</keyword>
<dbReference type="Proteomes" id="UP000081671">
    <property type="component" value="Unplaced"/>
</dbReference>
<organism evidence="2 3">
    <name type="scientific">Dipodomys ordii</name>
    <name type="common">Ord's kangaroo rat</name>
    <dbReference type="NCBI Taxonomy" id="10020"/>
    <lineage>
        <taxon>Eukaryota</taxon>
        <taxon>Metazoa</taxon>
        <taxon>Chordata</taxon>
        <taxon>Craniata</taxon>
        <taxon>Vertebrata</taxon>
        <taxon>Euteleostomi</taxon>
        <taxon>Mammalia</taxon>
        <taxon>Eutheria</taxon>
        <taxon>Euarchontoglires</taxon>
        <taxon>Glires</taxon>
        <taxon>Rodentia</taxon>
        <taxon>Castorimorpha</taxon>
        <taxon>Heteromyidae</taxon>
        <taxon>Dipodomyinae</taxon>
        <taxon>Dipodomys</taxon>
    </lineage>
</organism>
<dbReference type="GeneID" id="105994037"/>
<protein>
    <submittedName>
        <fullName evidence="3">Uncharacterized protein LOC105994037</fullName>
    </submittedName>
</protein>
<dbReference type="KEGG" id="dord:105994037"/>
<feature type="region of interest" description="Disordered" evidence="1">
    <location>
        <begin position="132"/>
        <end position="162"/>
    </location>
</feature>
<gene>
    <name evidence="3" type="primary">LOC105994037</name>
</gene>
<feature type="compositionally biased region" description="Low complexity" evidence="1">
    <location>
        <begin position="179"/>
        <end position="189"/>
    </location>
</feature>
<accession>A0A1S3G4D1</accession>
<evidence type="ECO:0000256" key="1">
    <source>
        <dbReference type="SAM" id="MobiDB-lite"/>
    </source>
</evidence>
<evidence type="ECO:0000313" key="3">
    <source>
        <dbReference type="RefSeq" id="XP_012882902.1"/>
    </source>
</evidence>
<dbReference type="InParanoid" id="A0A1S3G4D1"/>
<sequence length="287" mass="30754">MREAAADTAGAVRGFFFFPILIDCAGNTKGGASSPKGGKRVTARPEVPPLFSALICFHALHRLRSLVRTLVRRSARQRASCLPPGFRSRTLLAVGELIWGGNPSPVAWAALVVPSISAECPQGLALPELRLPGAARRPPPLRPGAAAAATERSRPAPRARREGAVFYAKSKGPLEAGLSRRSVQSSSAESRTRRTNTQDRAPVRQEQRCRPGVSSQEQSTGVPRTPVMLATWLRGFGERPHFLWGLTCLAHIFAHVPSVRPTETKTTSAGSGTPDLLGSDEFVAFAL</sequence>
<dbReference type="AlphaFoldDB" id="A0A1S3G4D1"/>
<proteinExistence type="predicted"/>
<reference evidence="3" key="1">
    <citation type="submission" date="2025-08" db="UniProtKB">
        <authorList>
            <consortium name="RefSeq"/>
        </authorList>
    </citation>
    <scope>IDENTIFICATION</scope>
    <source>
        <tissue evidence="3">Kidney</tissue>
    </source>
</reference>
<feature type="compositionally biased region" description="Polar residues" evidence="1">
    <location>
        <begin position="213"/>
        <end position="222"/>
    </location>
</feature>
<name>A0A1S3G4D1_DIPOR</name>
<evidence type="ECO:0000313" key="2">
    <source>
        <dbReference type="Proteomes" id="UP000081671"/>
    </source>
</evidence>
<feature type="compositionally biased region" description="Basic and acidic residues" evidence="1">
    <location>
        <begin position="151"/>
        <end position="162"/>
    </location>
</feature>
<feature type="region of interest" description="Disordered" evidence="1">
    <location>
        <begin position="176"/>
        <end position="222"/>
    </location>
</feature>
<dbReference type="RefSeq" id="XP_012882902.1">
    <property type="nucleotide sequence ID" value="XM_013027448.1"/>
</dbReference>